<dbReference type="InterPro" id="IPR018638">
    <property type="entry name" value="DUF2061_membrane"/>
</dbReference>
<feature type="domain" description="DUF2061" evidence="2">
    <location>
        <begin position="10"/>
        <end position="59"/>
    </location>
</feature>
<feature type="transmembrane region" description="Helical" evidence="1">
    <location>
        <begin position="12"/>
        <end position="29"/>
    </location>
</feature>
<dbReference type="Pfam" id="PF09834">
    <property type="entry name" value="DUF2061"/>
    <property type="match status" value="1"/>
</dbReference>
<organism evidence="3 4">
    <name type="scientific">Pseudovibrio ascidiaceicola</name>
    <dbReference type="NCBI Taxonomy" id="285279"/>
    <lineage>
        <taxon>Bacteria</taxon>
        <taxon>Pseudomonadati</taxon>
        <taxon>Pseudomonadota</taxon>
        <taxon>Alphaproteobacteria</taxon>
        <taxon>Hyphomicrobiales</taxon>
        <taxon>Stappiaceae</taxon>
        <taxon>Pseudovibrio</taxon>
    </lineage>
</organism>
<protein>
    <submittedName>
        <fullName evidence="3">Uncharacterized membrane protein</fullName>
    </submittedName>
</protein>
<evidence type="ECO:0000313" key="3">
    <source>
        <dbReference type="EMBL" id="SFK48045.1"/>
    </source>
</evidence>
<comment type="caution">
    <text evidence="3">The sequence shown here is derived from an EMBL/GenBank/DDBJ whole genome shotgun (WGS) entry which is preliminary data.</text>
</comment>
<gene>
    <name evidence="3" type="ORF">SAMN04488518_105310</name>
</gene>
<accession>A0A1I3ZVC2</accession>
<evidence type="ECO:0000313" key="4">
    <source>
        <dbReference type="Proteomes" id="UP000199598"/>
    </source>
</evidence>
<dbReference type="EMBL" id="FOSK01000005">
    <property type="protein sequence ID" value="SFK48045.1"/>
    <property type="molecule type" value="Genomic_DNA"/>
</dbReference>
<keyword evidence="1" id="KW-1133">Transmembrane helix</keyword>
<keyword evidence="1" id="KW-0812">Transmembrane</keyword>
<evidence type="ECO:0000256" key="1">
    <source>
        <dbReference type="SAM" id="Phobius"/>
    </source>
</evidence>
<keyword evidence="1" id="KW-0472">Membrane</keyword>
<sequence length="78" mass="8614">MDSASRIFTKSVTWQVMGLFTMTLIGFIFTGSVTLGGGIAIVSSTLGFIFYFLHEMVWSNIKWGRKIAGADTQQKTQS</sequence>
<dbReference type="RefSeq" id="WP_063296718.1">
    <property type="nucleotide sequence ID" value="NZ_FOSK01000005.1"/>
</dbReference>
<proteinExistence type="predicted"/>
<reference evidence="3 4" key="1">
    <citation type="submission" date="2016-10" db="EMBL/GenBank/DDBJ databases">
        <authorList>
            <person name="Varghese N."/>
            <person name="Submissions S."/>
        </authorList>
    </citation>
    <scope>NUCLEOTIDE SEQUENCE [LARGE SCALE GENOMIC DNA]</scope>
    <source>
        <strain evidence="3 4">DSM 16392</strain>
    </source>
</reference>
<name>A0A1I3ZVC2_9HYPH</name>
<dbReference type="Proteomes" id="UP000199598">
    <property type="component" value="Unassembled WGS sequence"/>
</dbReference>
<feature type="transmembrane region" description="Helical" evidence="1">
    <location>
        <begin position="35"/>
        <end position="53"/>
    </location>
</feature>
<keyword evidence="4" id="KW-1185">Reference proteome</keyword>
<evidence type="ECO:0000259" key="2">
    <source>
        <dbReference type="Pfam" id="PF09834"/>
    </source>
</evidence>